<comment type="similarity">
    <text evidence="2 9">Belongs to the glycosyl hydrolase 27 family.</text>
</comment>
<organism evidence="14">
    <name type="scientific">Fagus sylvatica</name>
    <name type="common">Beechnut</name>
    <dbReference type="NCBI Taxonomy" id="28930"/>
    <lineage>
        <taxon>Eukaryota</taxon>
        <taxon>Viridiplantae</taxon>
        <taxon>Streptophyta</taxon>
        <taxon>Embryophyta</taxon>
        <taxon>Tracheophyta</taxon>
        <taxon>Spermatophyta</taxon>
        <taxon>Magnoliopsida</taxon>
        <taxon>eudicotyledons</taxon>
        <taxon>Gunneridae</taxon>
        <taxon>Pentapetalae</taxon>
        <taxon>rosids</taxon>
        <taxon>fabids</taxon>
        <taxon>Fagales</taxon>
        <taxon>Fagaceae</taxon>
        <taxon>Fagus</taxon>
    </lineage>
</organism>
<dbReference type="SUPFAM" id="SSF53098">
    <property type="entry name" value="Ribonuclease H-like"/>
    <property type="match status" value="1"/>
</dbReference>
<dbReference type="Pfam" id="PF16499">
    <property type="entry name" value="Melibiase_2"/>
    <property type="match status" value="1"/>
</dbReference>
<dbReference type="Gene3D" id="3.20.20.70">
    <property type="entry name" value="Aldolase class I"/>
    <property type="match status" value="1"/>
</dbReference>
<dbReference type="GO" id="GO:0004557">
    <property type="term" value="F:alpha-galactosidase activity"/>
    <property type="evidence" value="ECO:0007669"/>
    <property type="project" value="UniProtKB-EC"/>
</dbReference>
<dbReference type="GO" id="GO:0003676">
    <property type="term" value="F:nucleic acid binding"/>
    <property type="evidence" value="ECO:0007669"/>
    <property type="project" value="InterPro"/>
</dbReference>
<dbReference type="PANTHER" id="PTHR11452">
    <property type="entry name" value="ALPHA-GALACTOSIDASE/ALPHA-N-ACETYLGALACTOSAMINIDASE"/>
    <property type="match status" value="1"/>
</dbReference>
<evidence type="ECO:0000256" key="5">
    <source>
        <dbReference type="ARBA" id="ARBA00022750"/>
    </source>
</evidence>
<dbReference type="Pfam" id="PF17801">
    <property type="entry name" value="Melibiase_C"/>
    <property type="match status" value="1"/>
</dbReference>
<evidence type="ECO:0000259" key="12">
    <source>
        <dbReference type="Pfam" id="PF17801"/>
    </source>
</evidence>
<evidence type="ECO:0000256" key="9">
    <source>
        <dbReference type="RuleBase" id="RU361168"/>
    </source>
</evidence>
<dbReference type="InterPro" id="IPR002241">
    <property type="entry name" value="Glyco_hydro_27"/>
</dbReference>
<dbReference type="Gene3D" id="2.60.40.1180">
    <property type="entry name" value="Golgi alpha-mannosidase II"/>
    <property type="match status" value="1"/>
</dbReference>
<feature type="domain" description="Alpha galactosidase C-terminal" evidence="12">
    <location>
        <begin position="290"/>
        <end position="365"/>
    </location>
</feature>
<dbReference type="InterPro" id="IPR013780">
    <property type="entry name" value="Glyco_hydro_b"/>
</dbReference>
<sequence length="1230" mass="136451">MKCREEEEEAGKRIWREGVVAWWNSWNHFNCKIDEKTIKETADALISTGLAKLGYTYINIDDCWAEMHRDDKGNLVPKKSAFPSGIKAVADYVHSKGLKLGIYSDAGYYTCSKTMPGSLGHEDQDAKNFASWGIDYLKYDNCYNDGSKPIDRYPVMTRALMKAGRPIFLSLCEWGDMHPALWGFNVGNSWRTTNDISDNWQRIDMNEVYADFARPGGWNDPDMLEVGNGGMKNDEYIVHFSLWAISKAPLLLGCDMRNMTKETMDIVANQEVIAVNQDPLGVQAKKVRMEGNHEVWAGPLTGYRIALLLFNRGSGPALVTAHWDDIGIPPNSVVEARDLWEHETLKTRFVGNLTATMASHACKILGFSENNFSPKTAVPLFSLQLLPETSVHPVLPTALIVRARFPKPEKFHRQKHLHAPRLSPANPQVLISAAASRLLRLSCARHPRLRLVKTNLHQKYRRQKPPHAPHAPVKLPACFCTQIHAPRRPVIRPAPRPALLLLLVLLPHPRMVRNTAKIVINRDIFYLNALPSNVGIVTRLVTLSTTAQPRPPKPGHSRTLPRPGNPSVVAAAKESLSAPSLSSVSVSELRSLVFSIVKQILSTSGKVSSADLGNTWYFDSACYNHMSPDSQLFSSVIPTTHAPLIQTANGSYISANHTGSVSTPTLSLSDTYLIPNLTLNLISVGQLCELGYDLWFGSSGCRVQDPRTNQVLGTGRRVGRMFELTSLHLPSTPTPPSVSGTSQQNGRAERKHRHILDSVRAFLISASCPERFWGEAALTAVYTINRLPSISSPKYPSAILPISPVDSPVSPLAPPLAVDPVLDQTPDLPLAAPPADSPASPQEPAPPCGSSMTEELQALEKTHTWDLVDLPHGKSAIGCKWVYKIKTKSDGSIERYKARLVAKGYAQEYGIDYEETFAPVARITSVRSLLAIAAVHQWPLFQMDVKNAFLNGDLTEEVYMQAPPALFIRRSDKGMILLLLYVDDMIITGDDHSGISDFKLFLHQQFEMKDLGHLSYFLGLEMNACLTPLDGIPLSNATLYRQLVGSLVYLTVTRPDIAHAVHLVSQFLSAPHSTHYAAVIHILRYIKGTMFHGLHFSAHSTLDLCAYSDADWAGDPTDRRSTTGFCFFLGDSLISWRSKKQHIVSRSSTEAEYRALADTTSELLALRWLLEDMGLTHSSPTVIHYDNCSAIQIAHNDVFHERTKHIEIDCHLVRHHLSAGILRLLPVSSF</sequence>
<dbReference type="GO" id="GO:0005975">
    <property type="term" value="P:carbohydrate metabolic process"/>
    <property type="evidence" value="ECO:0007669"/>
    <property type="project" value="InterPro"/>
</dbReference>
<dbReference type="InterPro" id="IPR013785">
    <property type="entry name" value="Aldolase_TIM"/>
</dbReference>
<dbReference type="InterPro" id="IPR036397">
    <property type="entry name" value="RNaseH_sf"/>
</dbReference>
<evidence type="ECO:0000256" key="8">
    <source>
        <dbReference type="ARBA" id="ARBA00023295"/>
    </source>
</evidence>
<feature type="domain" description="Reverse transcriptase Ty1/copia-type" evidence="11">
    <location>
        <begin position="863"/>
        <end position="968"/>
    </location>
</feature>
<evidence type="ECO:0000256" key="3">
    <source>
        <dbReference type="ARBA" id="ARBA00012755"/>
    </source>
</evidence>
<feature type="region of interest" description="Disordered" evidence="10">
    <location>
        <begin position="823"/>
        <end position="853"/>
    </location>
</feature>
<dbReference type="InterPro" id="IPR012337">
    <property type="entry name" value="RNaseH-like_sf"/>
</dbReference>
<keyword evidence="5" id="KW-0064">Aspartyl protease</keyword>
<dbReference type="Pfam" id="PF07727">
    <property type="entry name" value="RVT_2"/>
    <property type="match status" value="1"/>
</dbReference>
<dbReference type="InterPro" id="IPR000111">
    <property type="entry name" value="Glyco_hydro_27/36_CS"/>
</dbReference>
<evidence type="ECO:0000313" key="14">
    <source>
        <dbReference type="EMBL" id="SPC97705.1"/>
    </source>
</evidence>
<dbReference type="SUPFAM" id="SSF56672">
    <property type="entry name" value="DNA/RNA polymerases"/>
    <property type="match status" value="1"/>
</dbReference>
<feature type="region of interest" description="Disordered" evidence="10">
    <location>
        <begin position="546"/>
        <end position="571"/>
    </location>
</feature>
<feature type="compositionally biased region" description="Low complexity" evidence="10">
    <location>
        <begin position="729"/>
        <end position="742"/>
    </location>
</feature>
<evidence type="ECO:0000256" key="6">
    <source>
        <dbReference type="ARBA" id="ARBA00022801"/>
    </source>
</evidence>
<reference evidence="14" key="1">
    <citation type="submission" date="2018-02" db="EMBL/GenBank/DDBJ databases">
        <authorList>
            <person name="Cohen D.B."/>
            <person name="Kent A.D."/>
        </authorList>
    </citation>
    <scope>NUCLEOTIDE SEQUENCE</scope>
</reference>
<dbReference type="FunFam" id="3.20.20.70:FF:000093">
    <property type="entry name" value="Alpha-galactosidase"/>
    <property type="match status" value="1"/>
</dbReference>
<dbReference type="PANTHER" id="PTHR11452:SF80">
    <property type="entry name" value="ALPHA-GALACTOSIDASE 1"/>
    <property type="match status" value="1"/>
</dbReference>
<dbReference type="PROSITE" id="PS00512">
    <property type="entry name" value="ALPHA_GALACTOSIDASE"/>
    <property type="match status" value="1"/>
</dbReference>
<evidence type="ECO:0000256" key="1">
    <source>
        <dbReference type="ARBA" id="ARBA00001255"/>
    </source>
</evidence>
<keyword evidence="7 9" id="KW-1015">Disulfide bond</keyword>
<dbReference type="EC" id="3.2.1.22" evidence="3 9"/>
<dbReference type="InterPro" id="IPR043502">
    <property type="entry name" value="DNA/RNA_pol_sf"/>
</dbReference>
<evidence type="ECO:0000259" key="13">
    <source>
        <dbReference type="Pfam" id="PF22936"/>
    </source>
</evidence>
<evidence type="ECO:0000259" key="11">
    <source>
        <dbReference type="Pfam" id="PF07727"/>
    </source>
</evidence>
<dbReference type="FunFam" id="2.60.40.1180:FF:000008">
    <property type="entry name" value="Alpha-galactosidase"/>
    <property type="match status" value="1"/>
</dbReference>
<evidence type="ECO:0000256" key="7">
    <source>
        <dbReference type="ARBA" id="ARBA00023157"/>
    </source>
</evidence>
<dbReference type="Gene3D" id="3.30.420.10">
    <property type="entry name" value="Ribonuclease H-like superfamily/Ribonuclease H"/>
    <property type="match status" value="1"/>
</dbReference>
<gene>
    <name evidence="14" type="ORF">FSB_LOCUS25587</name>
</gene>
<keyword evidence="4" id="KW-0732">Signal</keyword>
<dbReference type="SUPFAM" id="SSF51011">
    <property type="entry name" value="Glycosyl hydrolase domain"/>
    <property type="match status" value="1"/>
</dbReference>
<feature type="region of interest" description="Disordered" evidence="10">
    <location>
        <begin position="729"/>
        <end position="749"/>
    </location>
</feature>
<accession>A0A2N9GDW1</accession>
<keyword evidence="6 9" id="KW-0378">Hydrolase</keyword>
<dbReference type="GO" id="GO:0004190">
    <property type="term" value="F:aspartic-type endopeptidase activity"/>
    <property type="evidence" value="ECO:0007669"/>
    <property type="project" value="UniProtKB-KW"/>
</dbReference>
<evidence type="ECO:0000256" key="4">
    <source>
        <dbReference type="ARBA" id="ARBA00022729"/>
    </source>
</evidence>
<protein>
    <recommendedName>
        <fullName evidence="3 9">Alpha-galactosidase</fullName>
        <ecNumber evidence="3 9">3.2.1.22</ecNumber>
    </recommendedName>
    <alternativeName>
        <fullName evidence="9">Melibiase</fullName>
    </alternativeName>
</protein>
<feature type="domain" description="Retrovirus-related Pol polyprotein from transposon TNT 1-94-like beta-barrel" evidence="13">
    <location>
        <begin position="616"/>
        <end position="692"/>
    </location>
</feature>
<evidence type="ECO:0000256" key="2">
    <source>
        <dbReference type="ARBA" id="ARBA00009743"/>
    </source>
</evidence>
<dbReference type="InterPro" id="IPR017853">
    <property type="entry name" value="GH"/>
</dbReference>
<name>A0A2N9GDW1_FAGSY</name>
<feature type="compositionally biased region" description="Pro residues" evidence="10">
    <location>
        <begin position="831"/>
        <end position="847"/>
    </location>
</feature>
<dbReference type="SUPFAM" id="SSF51445">
    <property type="entry name" value="(Trans)glycosidases"/>
    <property type="match status" value="1"/>
</dbReference>
<dbReference type="AlphaFoldDB" id="A0A2N9GDW1"/>
<dbReference type="Pfam" id="PF22936">
    <property type="entry name" value="Pol_BBD"/>
    <property type="match status" value="1"/>
</dbReference>
<dbReference type="EMBL" id="OIVN01001791">
    <property type="protein sequence ID" value="SPC97705.1"/>
    <property type="molecule type" value="Genomic_DNA"/>
</dbReference>
<dbReference type="CDD" id="cd09272">
    <property type="entry name" value="RNase_HI_RT_Ty1"/>
    <property type="match status" value="1"/>
</dbReference>
<evidence type="ECO:0000256" key="10">
    <source>
        <dbReference type="SAM" id="MobiDB-lite"/>
    </source>
</evidence>
<dbReference type="InterPro" id="IPR013103">
    <property type="entry name" value="RVT_2"/>
</dbReference>
<proteinExistence type="inferred from homology"/>
<dbReference type="InterPro" id="IPR054722">
    <property type="entry name" value="PolX-like_BBD"/>
</dbReference>
<comment type="catalytic activity">
    <reaction evidence="1 9">
        <text>Hydrolysis of terminal, non-reducing alpha-D-galactose residues in alpha-D-galactosides, including galactose oligosaccharides, galactomannans and galactolipids.</text>
        <dbReference type="EC" id="3.2.1.22"/>
    </reaction>
</comment>
<keyword evidence="8 9" id="KW-0326">Glycosidase</keyword>
<keyword evidence="5" id="KW-0645">Protease</keyword>
<dbReference type="CDD" id="cd14792">
    <property type="entry name" value="GH27"/>
    <property type="match status" value="1"/>
</dbReference>
<dbReference type="PRINTS" id="PR00740">
    <property type="entry name" value="GLHYDRLASE27"/>
</dbReference>
<dbReference type="InterPro" id="IPR041233">
    <property type="entry name" value="Melibiase_C"/>
</dbReference>
<dbReference type="GO" id="GO:0009505">
    <property type="term" value="C:plant-type cell wall"/>
    <property type="evidence" value="ECO:0007669"/>
    <property type="project" value="TreeGrafter"/>
</dbReference>